<feature type="region of interest" description="Disordered" evidence="2">
    <location>
        <begin position="1056"/>
        <end position="1091"/>
    </location>
</feature>
<dbReference type="PANTHER" id="PTHR15154:SF2">
    <property type="entry name" value="HAMARTIN"/>
    <property type="match status" value="1"/>
</dbReference>
<evidence type="ECO:0008006" key="5">
    <source>
        <dbReference type="Google" id="ProtNLM"/>
    </source>
</evidence>
<dbReference type="Pfam" id="PF04388">
    <property type="entry name" value="Hamartin"/>
    <property type="match status" value="1"/>
</dbReference>
<sequence>MDLEKLFHDLESNQNYESEEAKKKLVEYFAQIKDQWLVHSLMEYYLKTGSVRIVDVLIRAQGPHDGYIFDRLADWLKTPSQRINALNLFCFVVRRHPTWLFKVEKHRLIKDMLHWLKQLEIEKEIVPLMSALLAIITLLPIIPNLVPNFLNDLFAVFAHLASWNSQHPSRLSEDKLVHLQLGLQMLFHRLYGMFPCNFMAFLADFIRKEKGAIFQHTIKPLLETVRLHPMLVTATVETETNSERWKEIQPHDVVVECMRLSLPMKYHDISTSVASSLSSTSTAMATSYTSRITSTFQQLTTAATATSTSAMINYQTLKDKPLYTKLSASGGGVNSSGIWSPSYEFINSTHTPMTPTPYMMPSALNQGSLGVSGCSPPEAAVEATPETTPLKDNRELKRPSIGGVAGVANPLAVRAIFANSQPSSPHRGKDSSSQHYQLPQTQHFHFPDVSLGATAAAATTTTTTTFVEQELNARIISRMTTTCDRKIQQVLLDRNQSQSPFQPIEAQSAKMGFQTPTDYCRTPDVETGSTSGTSGRYYQSNSITPLSALTATPTSGSTPLPVATTTADIPITKVCDECNETDQTLCTEGGLQMPTSRSMHLLAKGIKRRNRMTSYCYNEKSCEKIGVNGNNGSADKTLHKVRRTKSLSSLNVVSSRASQQSSGDLSDTNDDDFAPASIAVLTNSSSVVRPLQKCPKMISIASVLKTNTQDKCVQTLEAVPLQNHENSLLQMLMENNQLRTANEASRHTPNEILDQFILRGLHSSTCSLDNIFDKEQFQLLNLQLQYERYRREIHAERNRRLMGRSRDKRSLEMERERLKEQLKDFEMKNKELSLQLDKTKKATNEREREYQDELSALKTKYQNELEQNRCLRQANENLQTKLTEDVSQRKDINYEVEALRGQVFSLTTELQHAQQQADVGMQCRQELARLEADFIVMGEVQIKCRDKLTEIDNYKARDEELHVLQEAYNIELKDLKHSLDDKTSQLDSARHKIQELHSQLLNNEKVITEQKRLLRAVKDEYEEKFKALNKKYEVQKTIIAQMEEKFMMSLHKPLTNAPAQTCSPDTDKTDIASSVERNSPLSTSLASSESLSTSLRSSELRNLQQLVEHPIPEVTSSSINVPSGTTGAGISIVDGQRLPPQTLDLASSANTATSLLTDPKELGSPEMLGSTTMTHMHPHSHLQPAQHQQPTTSKMLHQHQHMPVTRTTPTTSSTMEQTQHR</sequence>
<reference evidence="3" key="2">
    <citation type="submission" date="2020-05" db="UniProtKB">
        <authorList>
            <consortium name="EnsemblMetazoa"/>
        </authorList>
    </citation>
    <scope>IDENTIFICATION</scope>
    <source>
        <strain evidence="3">USDA</strain>
    </source>
</reference>
<feature type="region of interest" description="Disordered" evidence="2">
    <location>
        <begin position="649"/>
        <end position="670"/>
    </location>
</feature>
<keyword evidence="4" id="KW-1185">Reference proteome</keyword>
<dbReference type="EnsemblMetazoa" id="SCAU001364-RA">
    <property type="protein sequence ID" value="SCAU001364-PA"/>
    <property type="gene ID" value="SCAU001364"/>
</dbReference>
<dbReference type="STRING" id="35570.A0A1I8NRC4"/>
<dbReference type="OrthoDB" id="6022054at2759"/>
<dbReference type="GO" id="GO:0051726">
    <property type="term" value="P:regulation of cell cycle"/>
    <property type="evidence" value="ECO:0007669"/>
    <property type="project" value="TreeGrafter"/>
</dbReference>
<feature type="compositionally biased region" description="Low complexity" evidence="2">
    <location>
        <begin position="1202"/>
        <end position="1221"/>
    </location>
</feature>
<dbReference type="KEGG" id="scac:106090227"/>
<feature type="region of interest" description="Disordered" evidence="2">
    <location>
        <begin position="369"/>
        <end position="397"/>
    </location>
</feature>
<feature type="coiled-coil region" evidence="1">
    <location>
        <begin position="772"/>
        <end position="916"/>
    </location>
</feature>
<evidence type="ECO:0000256" key="2">
    <source>
        <dbReference type="SAM" id="MobiDB-lite"/>
    </source>
</evidence>
<reference evidence="4" key="1">
    <citation type="submission" date="2015-05" db="EMBL/GenBank/DDBJ databases">
        <authorList>
            <person name="Wilson R.K."/>
            <person name="Warren W.C."/>
            <person name="Olafson P."/>
        </authorList>
    </citation>
    <scope>NUCLEOTIDE SEQUENCE [LARGE SCALE GENOMIC DNA]</scope>
    <source>
        <strain evidence="4">USDA</strain>
    </source>
</reference>
<name>A0A1I8NRC4_STOCA</name>
<dbReference type="InterPro" id="IPR007483">
    <property type="entry name" value="Hamartin"/>
</dbReference>
<feature type="compositionally biased region" description="Polar residues" evidence="2">
    <location>
        <begin position="1183"/>
        <end position="1195"/>
    </location>
</feature>
<evidence type="ECO:0000313" key="3">
    <source>
        <dbReference type="EnsemblMetazoa" id="SCAU001364-PA"/>
    </source>
</evidence>
<feature type="region of interest" description="Disordered" evidence="2">
    <location>
        <begin position="1154"/>
        <end position="1221"/>
    </location>
</feature>
<evidence type="ECO:0000256" key="1">
    <source>
        <dbReference type="SAM" id="Coils"/>
    </source>
</evidence>
<dbReference type="VEuPathDB" id="VectorBase:SCAU001364"/>
<dbReference type="GO" id="GO:0033596">
    <property type="term" value="C:TSC1-TSC2 complex"/>
    <property type="evidence" value="ECO:0007669"/>
    <property type="project" value="TreeGrafter"/>
</dbReference>
<dbReference type="PANTHER" id="PTHR15154">
    <property type="entry name" value="HAMARTIN"/>
    <property type="match status" value="1"/>
</dbReference>
<keyword evidence="1" id="KW-0175">Coiled coil</keyword>
<feature type="coiled-coil region" evidence="1">
    <location>
        <begin position="972"/>
        <end position="1045"/>
    </location>
</feature>
<protein>
    <recommendedName>
        <fullName evidence="5">Tuberous sclerosis 1</fullName>
    </recommendedName>
</protein>
<gene>
    <name evidence="3" type="primary">106090227</name>
</gene>
<organism evidence="3 4">
    <name type="scientific">Stomoxys calcitrans</name>
    <name type="common">Stable fly</name>
    <name type="synonym">Conops calcitrans</name>
    <dbReference type="NCBI Taxonomy" id="35570"/>
    <lineage>
        <taxon>Eukaryota</taxon>
        <taxon>Metazoa</taxon>
        <taxon>Ecdysozoa</taxon>
        <taxon>Arthropoda</taxon>
        <taxon>Hexapoda</taxon>
        <taxon>Insecta</taxon>
        <taxon>Pterygota</taxon>
        <taxon>Neoptera</taxon>
        <taxon>Endopterygota</taxon>
        <taxon>Diptera</taxon>
        <taxon>Brachycera</taxon>
        <taxon>Muscomorpha</taxon>
        <taxon>Muscoidea</taxon>
        <taxon>Muscidae</taxon>
        <taxon>Stomoxys</taxon>
    </lineage>
</organism>
<dbReference type="AlphaFoldDB" id="A0A1I8NRC4"/>
<dbReference type="EnsemblMetazoa" id="SCAU001364-RB">
    <property type="protein sequence ID" value="SCAU001364-PB"/>
    <property type="gene ID" value="SCAU001364"/>
</dbReference>
<dbReference type="GO" id="GO:0008285">
    <property type="term" value="P:negative regulation of cell population proliferation"/>
    <property type="evidence" value="ECO:0007669"/>
    <property type="project" value="TreeGrafter"/>
</dbReference>
<dbReference type="Proteomes" id="UP000095300">
    <property type="component" value="Unassembled WGS sequence"/>
</dbReference>
<evidence type="ECO:0000313" key="4">
    <source>
        <dbReference type="Proteomes" id="UP000095300"/>
    </source>
</evidence>
<accession>A0A1I8NRC4</accession>
<dbReference type="GO" id="GO:0032007">
    <property type="term" value="P:negative regulation of TOR signaling"/>
    <property type="evidence" value="ECO:0007669"/>
    <property type="project" value="TreeGrafter"/>
</dbReference>
<proteinExistence type="predicted"/>
<feature type="compositionally biased region" description="Low complexity" evidence="2">
    <location>
        <begin position="1078"/>
        <end position="1091"/>
    </location>
</feature>
<feature type="compositionally biased region" description="Polar residues" evidence="2">
    <location>
        <begin position="649"/>
        <end position="666"/>
    </location>
</feature>